<dbReference type="GO" id="GO:0008483">
    <property type="term" value="F:transaminase activity"/>
    <property type="evidence" value="ECO:0007669"/>
    <property type="project" value="UniProtKB-KW"/>
</dbReference>
<feature type="compositionally biased region" description="Basic and acidic residues" evidence="1">
    <location>
        <begin position="74"/>
        <end position="98"/>
    </location>
</feature>
<keyword evidence="2" id="KW-0032">Aminotransferase</keyword>
<accession>A0A5A7QZZ5</accession>
<keyword evidence="3" id="KW-1185">Reference proteome</keyword>
<protein>
    <submittedName>
        <fullName evidence="2">D-aminoacid aminotransferase-like PLP-dependentenzymes superfamily protein</fullName>
    </submittedName>
</protein>
<evidence type="ECO:0000313" key="3">
    <source>
        <dbReference type="Proteomes" id="UP000325081"/>
    </source>
</evidence>
<feature type="region of interest" description="Disordered" evidence="1">
    <location>
        <begin position="1"/>
        <end position="38"/>
    </location>
</feature>
<dbReference type="Proteomes" id="UP000325081">
    <property type="component" value="Unassembled WGS sequence"/>
</dbReference>
<dbReference type="OrthoDB" id="10309722at2759"/>
<dbReference type="EMBL" id="BKCP01009404">
    <property type="protein sequence ID" value="GER51023.1"/>
    <property type="molecule type" value="Genomic_DNA"/>
</dbReference>
<sequence length="213" mass="23537">MAPKSEPAVRPTGRKGTAGKTASTQNTEKANEPRITFTDWEGRKTAEVILEEKSPETTFLACSFHGDYIQLASKEQEEEKEKAEKERHEEKDSNEAESHFPSTVLYSSSFSYSAVNKKLLQPSKSLNSLFKVQTSNKNSLSFSNLSIALASKLISTSMLLPPLLPGYKYTIPSNRLFDPLLTLSGLPHPKSTSYTLNLGELPTATQFTPASLY</sequence>
<proteinExistence type="predicted"/>
<gene>
    <name evidence="2" type="ORF">STAS_28358</name>
</gene>
<reference evidence="3" key="1">
    <citation type="journal article" date="2019" name="Curr. Biol.">
        <title>Genome Sequence of Striga asiatica Provides Insight into the Evolution of Plant Parasitism.</title>
        <authorList>
            <person name="Yoshida S."/>
            <person name="Kim S."/>
            <person name="Wafula E.K."/>
            <person name="Tanskanen J."/>
            <person name="Kim Y.M."/>
            <person name="Honaas L."/>
            <person name="Yang Z."/>
            <person name="Spallek T."/>
            <person name="Conn C.E."/>
            <person name="Ichihashi Y."/>
            <person name="Cheong K."/>
            <person name="Cui S."/>
            <person name="Der J.P."/>
            <person name="Gundlach H."/>
            <person name="Jiao Y."/>
            <person name="Hori C."/>
            <person name="Ishida J.K."/>
            <person name="Kasahara H."/>
            <person name="Kiba T."/>
            <person name="Kim M.S."/>
            <person name="Koo N."/>
            <person name="Laohavisit A."/>
            <person name="Lee Y.H."/>
            <person name="Lumba S."/>
            <person name="McCourt P."/>
            <person name="Mortimer J.C."/>
            <person name="Mutuku J.M."/>
            <person name="Nomura T."/>
            <person name="Sasaki-Sekimoto Y."/>
            <person name="Seto Y."/>
            <person name="Wang Y."/>
            <person name="Wakatake T."/>
            <person name="Sakakibara H."/>
            <person name="Demura T."/>
            <person name="Yamaguchi S."/>
            <person name="Yoneyama K."/>
            <person name="Manabe R.I."/>
            <person name="Nelson D.C."/>
            <person name="Schulman A.H."/>
            <person name="Timko M.P."/>
            <person name="dePamphilis C.W."/>
            <person name="Choi D."/>
            <person name="Shirasu K."/>
        </authorList>
    </citation>
    <scope>NUCLEOTIDE SEQUENCE [LARGE SCALE GENOMIC DNA]</scope>
    <source>
        <strain evidence="3">cv. UVA1</strain>
    </source>
</reference>
<comment type="caution">
    <text evidence="2">The sequence shown here is derived from an EMBL/GenBank/DDBJ whole genome shotgun (WGS) entry which is preliminary data.</text>
</comment>
<evidence type="ECO:0000313" key="2">
    <source>
        <dbReference type="EMBL" id="GER51023.1"/>
    </source>
</evidence>
<name>A0A5A7QZZ5_STRAF</name>
<evidence type="ECO:0000256" key="1">
    <source>
        <dbReference type="SAM" id="MobiDB-lite"/>
    </source>
</evidence>
<dbReference type="AlphaFoldDB" id="A0A5A7QZZ5"/>
<feature type="region of interest" description="Disordered" evidence="1">
    <location>
        <begin position="74"/>
        <end position="99"/>
    </location>
</feature>
<organism evidence="2 3">
    <name type="scientific">Striga asiatica</name>
    <name type="common">Asiatic witchweed</name>
    <name type="synonym">Buchnera asiatica</name>
    <dbReference type="NCBI Taxonomy" id="4170"/>
    <lineage>
        <taxon>Eukaryota</taxon>
        <taxon>Viridiplantae</taxon>
        <taxon>Streptophyta</taxon>
        <taxon>Embryophyta</taxon>
        <taxon>Tracheophyta</taxon>
        <taxon>Spermatophyta</taxon>
        <taxon>Magnoliopsida</taxon>
        <taxon>eudicotyledons</taxon>
        <taxon>Gunneridae</taxon>
        <taxon>Pentapetalae</taxon>
        <taxon>asterids</taxon>
        <taxon>lamiids</taxon>
        <taxon>Lamiales</taxon>
        <taxon>Orobanchaceae</taxon>
        <taxon>Buchnereae</taxon>
        <taxon>Striga</taxon>
    </lineage>
</organism>
<keyword evidence="2" id="KW-0808">Transferase</keyword>